<evidence type="ECO:0000313" key="3">
    <source>
        <dbReference type="Proteomes" id="UP000299102"/>
    </source>
</evidence>
<dbReference type="AlphaFoldDB" id="A0A4C1UA37"/>
<evidence type="ECO:0000313" key="2">
    <source>
        <dbReference type="EMBL" id="GBP22927.1"/>
    </source>
</evidence>
<feature type="compositionally biased region" description="Basic and acidic residues" evidence="1">
    <location>
        <begin position="222"/>
        <end position="237"/>
    </location>
</feature>
<organism evidence="2 3">
    <name type="scientific">Eumeta variegata</name>
    <name type="common">Bagworm moth</name>
    <name type="synonym">Eumeta japonica</name>
    <dbReference type="NCBI Taxonomy" id="151549"/>
    <lineage>
        <taxon>Eukaryota</taxon>
        <taxon>Metazoa</taxon>
        <taxon>Ecdysozoa</taxon>
        <taxon>Arthropoda</taxon>
        <taxon>Hexapoda</taxon>
        <taxon>Insecta</taxon>
        <taxon>Pterygota</taxon>
        <taxon>Neoptera</taxon>
        <taxon>Endopterygota</taxon>
        <taxon>Lepidoptera</taxon>
        <taxon>Glossata</taxon>
        <taxon>Ditrysia</taxon>
        <taxon>Tineoidea</taxon>
        <taxon>Psychidae</taxon>
        <taxon>Oiketicinae</taxon>
        <taxon>Eumeta</taxon>
    </lineage>
</organism>
<reference evidence="2 3" key="1">
    <citation type="journal article" date="2019" name="Commun. Biol.">
        <title>The bagworm genome reveals a unique fibroin gene that provides high tensile strength.</title>
        <authorList>
            <person name="Kono N."/>
            <person name="Nakamura H."/>
            <person name="Ohtoshi R."/>
            <person name="Tomita M."/>
            <person name="Numata K."/>
            <person name="Arakawa K."/>
        </authorList>
    </citation>
    <scope>NUCLEOTIDE SEQUENCE [LARGE SCALE GENOMIC DNA]</scope>
</reference>
<dbReference type="Proteomes" id="UP000299102">
    <property type="component" value="Unassembled WGS sequence"/>
</dbReference>
<dbReference type="EMBL" id="BGZK01000145">
    <property type="protein sequence ID" value="GBP22927.1"/>
    <property type="molecule type" value="Genomic_DNA"/>
</dbReference>
<keyword evidence="3" id="KW-1185">Reference proteome</keyword>
<feature type="region of interest" description="Disordered" evidence="1">
    <location>
        <begin position="209"/>
        <end position="272"/>
    </location>
</feature>
<gene>
    <name evidence="2" type="ORF">EVAR_95327_1</name>
</gene>
<comment type="caution">
    <text evidence="2">The sequence shown here is derived from an EMBL/GenBank/DDBJ whole genome shotgun (WGS) entry which is preliminary data.</text>
</comment>
<sequence>MESLRLVTAVSNSSEDNVTVTCARDHAYDNLDINTVLRKWYSVELYLHLSTEGRIFYKTCPMITLWMSPSLPRSTYGPSTENVLYHVQHINAKFRHEYRHLRLLWDEAGRTIEYSLYFRNDSVGYWQVFDAQNGTLTSFSTYQQFSGTIQVLKAVHDHLLLNFCQEPRDRRPAQLYSVLFSREPGMMERRDVELVHTLLENKRLSVASRRMRSCRKGPPRYSNERHVKSGKVNEARQSRRSAVSFKQREFVQRRRLRPRGGAPQDPSRASSSRTKSFACVVYTVSEVNGLEPVQWPSSGPARSDVTPHPRAALLGKKGEWRLPAREGEIPYGRDGRGVPFLVQFHGALLSRTQAAPPGAHEAVSV</sequence>
<accession>A0A4C1UA37</accession>
<name>A0A4C1UA37_EUMVA</name>
<protein>
    <submittedName>
        <fullName evidence="2">Uncharacterized protein</fullName>
    </submittedName>
</protein>
<feature type="compositionally biased region" description="Basic residues" evidence="1">
    <location>
        <begin position="209"/>
        <end position="218"/>
    </location>
</feature>
<dbReference type="OrthoDB" id="6615450at2759"/>
<evidence type="ECO:0000256" key="1">
    <source>
        <dbReference type="SAM" id="MobiDB-lite"/>
    </source>
</evidence>
<proteinExistence type="predicted"/>